<evidence type="ECO:0000256" key="1">
    <source>
        <dbReference type="ARBA" id="ARBA00004651"/>
    </source>
</evidence>
<dbReference type="Pfam" id="PF01032">
    <property type="entry name" value="FecCD"/>
    <property type="match status" value="1"/>
</dbReference>
<evidence type="ECO:0000256" key="8">
    <source>
        <dbReference type="SAM" id="Phobius"/>
    </source>
</evidence>
<keyword evidence="3" id="KW-0813">Transport</keyword>
<evidence type="ECO:0000313" key="9">
    <source>
        <dbReference type="EMBL" id="KKN16434.1"/>
    </source>
</evidence>
<comment type="subcellular location">
    <subcellularLocation>
        <location evidence="1">Cell membrane</location>
        <topology evidence="1">Multi-pass membrane protein</topology>
    </subcellularLocation>
</comment>
<keyword evidence="5 8" id="KW-0812">Transmembrane</keyword>
<reference evidence="9" key="1">
    <citation type="journal article" date="2015" name="Nature">
        <title>Complex archaea that bridge the gap between prokaryotes and eukaryotes.</title>
        <authorList>
            <person name="Spang A."/>
            <person name="Saw J.H."/>
            <person name="Jorgensen S.L."/>
            <person name="Zaremba-Niedzwiedzka K."/>
            <person name="Martijn J."/>
            <person name="Lind A.E."/>
            <person name="van Eijk R."/>
            <person name="Schleper C."/>
            <person name="Guy L."/>
            <person name="Ettema T.J."/>
        </authorList>
    </citation>
    <scope>NUCLEOTIDE SEQUENCE</scope>
</reference>
<dbReference type="InterPro" id="IPR000522">
    <property type="entry name" value="ABC_transptr_permease_BtuC"/>
</dbReference>
<dbReference type="GO" id="GO:0033214">
    <property type="term" value="P:siderophore-iron import into cell"/>
    <property type="evidence" value="ECO:0007669"/>
    <property type="project" value="TreeGrafter"/>
</dbReference>
<dbReference type="InterPro" id="IPR037294">
    <property type="entry name" value="ABC_BtuC-like"/>
</dbReference>
<comment type="similarity">
    <text evidence="2">Belongs to the binding-protein-dependent transport system permease family. FecCD subfamily.</text>
</comment>
<organism evidence="9">
    <name type="scientific">marine sediment metagenome</name>
    <dbReference type="NCBI Taxonomy" id="412755"/>
    <lineage>
        <taxon>unclassified sequences</taxon>
        <taxon>metagenomes</taxon>
        <taxon>ecological metagenomes</taxon>
    </lineage>
</organism>
<feature type="transmembrane region" description="Helical" evidence="8">
    <location>
        <begin position="148"/>
        <end position="171"/>
    </location>
</feature>
<feature type="transmembrane region" description="Helical" evidence="8">
    <location>
        <begin position="23"/>
        <end position="47"/>
    </location>
</feature>
<keyword evidence="4" id="KW-1003">Cell membrane</keyword>
<feature type="transmembrane region" description="Helical" evidence="8">
    <location>
        <begin position="121"/>
        <end position="141"/>
    </location>
</feature>
<feature type="transmembrane region" description="Helical" evidence="8">
    <location>
        <begin position="194"/>
        <end position="214"/>
    </location>
</feature>
<evidence type="ECO:0000256" key="2">
    <source>
        <dbReference type="ARBA" id="ARBA00007935"/>
    </source>
</evidence>
<dbReference type="PANTHER" id="PTHR30472">
    <property type="entry name" value="FERRIC ENTEROBACTIN TRANSPORT SYSTEM PERMEASE PROTEIN"/>
    <property type="match status" value="1"/>
</dbReference>
<feature type="transmembrane region" description="Helical" evidence="8">
    <location>
        <begin position="235"/>
        <end position="261"/>
    </location>
</feature>
<feature type="transmembrane region" description="Helical" evidence="8">
    <location>
        <begin position="67"/>
        <end position="84"/>
    </location>
</feature>
<evidence type="ECO:0000256" key="7">
    <source>
        <dbReference type="ARBA" id="ARBA00023136"/>
    </source>
</evidence>
<proteinExistence type="inferred from homology"/>
<dbReference type="GO" id="GO:0005886">
    <property type="term" value="C:plasma membrane"/>
    <property type="evidence" value="ECO:0007669"/>
    <property type="project" value="UniProtKB-SubCell"/>
</dbReference>
<keyword evidence="6 8" id="KW-1133">Transmembrane helix</keyword>
<sequence length="336" mass="35492">MVHMVGSTQILEQMNRRAIMAPYLWLLPPVMGLCLLNGSIETLSLLLDDSHRQLIVRVISELRLPRVLVAALVGASLGMAGLLLQTLTRNPLADPGIIGVNQGAALAVVAGMLILPDLSPHWLPLFGVLGSVTSMALLWLLSRGTAAIALILMGVGLSSLLSALIGCLLILSETQRLAMVMTWLAGSFATANDTVLLTTLGWSLVLLPASWLLCQRLGPLMLDPLSSRMLGARTGTIEFLCLLMACVLGAVAVAAAGTLGFVGLLAPHIARRLHPPQPEKLGLPVLGYGALLAMLADLLGRSLLAPVQLPAGLMLAILGVPLFILLLLWQQRIRGA</sequence>
<accession>A0A0F9NEQ2</accession>
<evidence type="ECO:0000256" key="5">
    <source>
        <dbReference type="ARBA" id="ARBA00022692"/>
    </source>
</evidence>
<keyword evidence="7 8" id="KW-0472">Membrane</keyword>
<name>A0A0F9NEQ2_9ZZZZ</name>
<dbReference type="GO" id="GO:0022857">
    <property type="term" value="F:transmembrane transporter activity"/>
    <property type="evidence" value="ECO:0007669"/>
    <property type="project" value="InterPro"/>
</dbReference>
<evidence type="ECO:0000256" key="3">
    <source>
        <dbReference type="ARBA" id="ARBA00022448"/>
    </source>
</evidence>
<feature type="transmembrane region" description="Helical" evidence="8">
    <location>
        <begin position="311"/>
        <end position="329"/>
    </location>
</feature>
<dbReference type="AlphaFoldDB" id="A0A0F9NEQ2"/>
<dbReference type="Gene3D" id="1.10.3470.10">
    <property type="entry name" value="ABC transporter involved in vitamin B12 uptake, BtuC"/>
    <property type="match status" value="1"/>
</dbReference>
<dbReference type="SUPFAM" id="SSF81345">
    <property type="entry name" value="ABC transporter involved in vitamin B12 uptake, BtuC"/>
    <property type="match status" value="1"/>
</dbReference>
<dbReference type="CDD" id="cd06550">
    <property type="entry name" value="TM_ABC_iron-siderophores_like"/>
    <property type="match status" value="1"/>
</dbReference>
<comment type="caution">
    <text evidence="9">The sequence shown here is derived from an EMBL/GenBank/DDBJ whole genome shotgun (WGS) entry which is preliminary data.</text>
</comment>
<protein>
    <submittedName>
        <fullName evidence="9">Uncharacterized protein</fullName>
    </submittedName>
</protein>
<feature type="transmembrane region" description="Helical" evidence="8">
    <location>
        <begin position="96"/>
        <end position="115"/>
    </location>
</feature>
<gene>
    <name evidence="9" type="ORF">LCGC14_0975910</name>
</gene>
<dbReference type="PANTHER" id="PTHR30472:SF24">
    <property type="entry name" value="FERRIC ENTEROBACTIN TRANSPORT SYSTEM PERMEASE PROTEIN FEPG"/>
    <property type="match status" value="1"/>
</dbReference>
<evidence type="ECO:0000256" key="6">
    <source>
        <dbReference type="ARBA" id="ARBA00022989"/>
    </source>
</evidence>
<evidence type="ECO:0000256" key="4">
    <source>
        <dbReference type="ARBA" id="ARBA00022475"/>
    </source>
</evidence>
<dbReference type="EMBL" id="LAZR01003614">
    <property type="protein sequence ID" value="KKN16434.1"/>
    <property type="molecule type" value="Genomic_DNA"/>
</dbReference>